<accession>A0A7T3KE14</accession>
<keyword evidence="2" id="KW-1185">Reference proteome</keyword>
<proteinExistence type="predicted"/>
<name>A0A7T3KE14_9CAUD</name>
<reference evidence="1 2" key="1">
    <citation type="submission" date="2020-08" db="EMBL/GenBank/DDBJ databases">
        <authorList>
            <person name="Sorensen M.C.H."/>
        </authorList>
    </citation>
    <scope>NUCLEOTIDE SEQUENCE [LARGE SCALE GENOMIC DNA]</scope>
</reference>
<protein>
    <submittedName>
        <fullName evidence="1">Uncharacterized protein</fullName>
    </submittedName>
</protein>
<sequence>MTNQEKIEYLNTLGFQVISENLTTNLIVKCSKEHVFKREFYDFQKGYTACPTCEIEHKITF</sequence>
<dbReference type="EMBL" id="MT863715">
    <property type="protein sequence ID" value="QPX63065.1"/>
    <property type="molecule type" value="Genomic_DNA"/>
</dbReference>
<evidence type="ECO:0000313" key="1">
    <source>
        <dbReference type="EMBL" id="QPX63065.1"/>
    </source>
</evidence>
<evidence type="ECO:0000313" key="2">
    <source>
        <dbReference type="Proteomes" id="UP000595323"/>
    </source>
</evidence>
<organism evidence="1 2">
    <name type="scientific">Campylobacter phage F336</name>
    <dbReference type="NCBI Taxonomy" id="2794361"/>
    <lineage>
        <taxon>Viruses</taxon>
        <taxon>Duplodnaviria</taxon>
        <taxon>Heunggongvirae</taxon>
        <taxon>Uroviricota</taxon>
        <taxon>Caudoviricetes</taxon>
        <taxon>Connertonviridae</taxon>
        <taxon>Fletchervirus</taxon>
        <taxon>Fletchervirus F336</taxon>
    </lineage>
</organism>
<dbReference type="Proteomes" id="UP000595323">
    <property type="component" value="Segment"/>
</dbReference>
<gene>
    <name evidence="1" type="ORF">F336_107</name>
</gene>